<gene>
    <name evidence="2" type="ORF">EVOR1521_LOCUS29616</name>
</gene>
<dbReference type="Gene3D" id="3.60.40.10">
    <property type="entry name" value="PPM-type phosphatase domain"/>
    <property type="match status" value="1"/>
</dbReference>
<organism evidence="2 3">
    <name type="scientific">Effrenium voratum</name>
    <dbReference type="NCBI Taxonomy" id="2562239"/>
    <lineage>
        <taxon>Eukaryota</taxon>
        <taxon>Sar</taxon>
        <taxon>Alveolata</taxon>
        <taxon>Dinophyceae</taxon>
        <taxon>Suessiales</taxon>
        <taxon>Symbiodiniaceae</taxon>
        <taxon>Effrenium</taxon>
    </lineage>
</organism>
<dbReference type="CDD" id="cd00143">
    <property type="entry name" value="PP2Cc"/>
    <property type="match status" value="1"/>
</dbReference>
<evidence type="ECO:0000259" key="1">
    <source>
        <dbReference type="PROSITE" id="PS51746"/>
    </source>
</evidence>
<dbReference type="GO" id="GO:0004722">
    <property type="term" value="F:protein serine/threonine phosphatase activity"/>
    <property type="evidence" value="ECO:0007669"/>
    <property type="project" value="InterPro"/>
</dbReference>
<dbReference type="Pfam" id="PF00481">
    <property type="entry name" value="PP2C"/>
    <property type="match status" value="1"/>
</dbReference>
<dbReference type="EMBL" id="CAUJNA010003704">
    <property type="protein sequence ID" value="CAJ1408094.1"/>
    <property type="molecule type" value="Genomic_DNA"/>
</dbReference>
<dbReference type="InterPro" id="IPR001932">
    <property type="entry name" value="PPM-type_phosphatase-like_dom"/>
</dbReference>
<evidence type="ECO:0000313" key="2">
    <source>
        <dbReference type="EMBL" id="CAJ1408094.1"/>
    </source>
</evidence>
<reference evidence="2" key="1">
    <citation type="submission" date="2023-08" db="EMBL/GenBank/DDBJ databases">
        <authorList>
            <person name="Chen Y."/>
            <person name="Shah S."/>
            <person name="Dougan E. K."/>
            <person name="Thang M."/>
            <person name="Chan C."/>
        </authorList>
    </citation>
    <scope>NUCLEOTIDE SEQUENCE</scope>
</reference>
<evidence type="ECO:0000313" key="3">
    <source>
        <dbReference type="Proteomes" id="UP001178507"/>
    </source>
</evidence>
<dbReference type="SUPFAM" id="SSF81606">
    <property type="entry name" value="PP2C-like"/>
    <property type="match status" value="1"/>
</dbReference>
<dbReference type="InterPro" id="IPR036457">
    <property type="entry name" value="PPM-type-like_dom_sf"/>
</dbReference>
<proteinExistence type="predicted"/>
<dbReference type="AlphaFoldDB" id="A0AA36NIE8"/>
<accession>A0AA36NIE8</accession>
<sequence>MRPFCAGAQHAVQLWGHGGITCMEGTRLVGALAFAQESLQEPLTDEELKQCWWEDTLCLAYGRSGEGQVAGEEREKAWHGSSGAKHFPGKAPPVVLCSKGNANFLPNQDNFCIAYLKNGWTLAICADGHGIYGQLISTRVVQTLAYAVVHELAGQEEHQFIPALEAAFDFVQKDLHSHATKFGWDCEGSGSAIAMALYKGSTVFMAHCGDCRCVIGLEHTGGLVFATQDHKPDVMSEQERIDAAGGEVRSQIYPDGWVVHRVFARGQELPGLCKSRSLGDLLAKEVGVTAVPDVAVVEVKLARKPFILLASDGIWEFLDSEFVVKAIAKILATDGPSRTLQKLQREARKRWRQEEGETCDDTTAILIRL</sequence>
<protein>
    <recommendedName>
        <fullName evidence="1">PPM-type phosphatase domain-containing protein</fullName>
    </recommendedName>
</protein>
<dbReference type="SMART" id="SM00332">
    <property type="entry name" value="PP2Cc"/>
    <property type="match status" value="1"/>
</dbReference>
<dbReference type="PROSITE" id="PS51746">
    <property type="entry name" value="PPM_2"/>
    <property type="match status" value="1"/>
</dbReference>
<dbReference type="Proteomes" id="UP001178507">
    <property type="component" value="Unassembled WGS sequence"/>
</dbReference>
<keyword evidence="3" id="KW-1185">Reference proteome</keyword>
<comment type="caution">
    <text evidence="2">The sequence shown here is derived from an EMBL/GenBank/DDBJ whole genome shotgun (WGS) entry which is preliminary data.</text>
</comment>
<feature type="domain" description="PPM-type phosphatase" evidence="1">
    <location>
        <begin position="93"/>
        <end position="369"/>
    </location>
</feature>
<name>A0AA36NIE8_9DINO</name>
<dbReference type="InterPro" id="IPR015655">
    <property type="entry name" value="PP2C"/>
</dbReference>
<dbReference type="PANTHER" id="PTHR47992">
    <property type="entry name" value="PROTEIN PHOSPHATASE"/>
    <property type="match status" value="1"/>
</dbReference>